<accession>A0ABX5IXI9</accession>
<evidence type="ECO:0000259" key="1">
    <source>
        <dbReference type="Pfam" id="PF13723"/>
    </source>
</evidence>
<keyword evidence="3" id="KW-1185">Reference proteome</keyword>
<protein>
    <recommendedName>
        <fullName evidence="1">Beta-ketoacyl synthase-like N-terminal domain-containing protein</fullName>
    </recommendedName>
</protein>
<dbReference type="EMBL" id="PXNS01000013">
    <property type="protein sequence ID" value="PTL92002.1"/>
    <property type="molecule type" value="Genomic_DNA"/>
</dbReference>
<comment type="caution">
    <text evidence="2">The sequence shown here is derived from an EMBL/GenBank/DDBJ whole genome shotgun (WGS) entry which is preliminary data.</text>
</comment>
<evidence type="ECO:0000313" key="3">
    <source>
        <dbReference type="Proteomes" id="UP000241895"/>
    </source>
</evidence>
<name>A0ABX5IXI9_9GAMM</name>
<gene>
    <name evidence="2" type="ORF">C6W88_18310</name>
</gene>
<dbReference type="RefSeq" id="WP_108133511.1">
    <property type="nucleotide sequence ID" value="NZ_PXNS01000013.1"/>
</dbReference>
<proteinExistence type="predicted"/>
<dbReference type="Pfam" id="PF13723">
    <property type="entry name" value="Ketoacyl-synt_2"/>
    <property type="match status" value="1"/>
</dbReference>
<sequence length="222" mass="23815">MEQLRLSEWLGWDPLREENATKDARLLPSDKPGVSLPAMLRRRLDNAGRATCDILAGLDPEARCPLIHASRHGDANFTLSMLKALANQEPLSPTRFSMSVHNATLGVHAIANHHYRPLQALGASGNEFNALLWEARGYLAEGHGAVVIVFSEGTLPGDYIDCTPHPGHACAVGLRLSLTQGRALVAEDATPGAAPTPLDIIDWLGGCSPRLAAAPGWRLEEA</sequence>
<dbReference type="Proteomes" id="UP000241895">
    <property type="component" value="Unassembled WGS sequence"/>
</dbReference>
<dbReference type="InterPro" id="IPR014030">
    <property type="entry name" value="Ketoacyl_synth_N"/>
</dbReference>
<evidence type="ECO:0000313" key="2">
    <source>
        <dbReference type="EMBL" id="PTL92002.1"/>
    </source>
</evidence>
<reference evidence="2 3" key="1">
    <citation type="submission" date="2018-03" db="EMBL/GenBank/DDBJ databases">
        <authorList>
            <person name="Zhou J."/>
            <person name="Li X."/>
            <person name="Xue M."/>
            <person name="Yin J."/>
        </authorList>
    </citation>
    <scope>NUCLEOTIDE SEQUENCE [LARGE SCALE GENOMIC DNA]</scope>
    <source>
        <strain evidence="2 3">SYSU ZJ2214</strain>
    </source>
</reference>
<feature type="domain" description="Beta-ketoacyl synthase-like N-terminal" evidence="1">
    <location>
        <begin position="32"/>
        <end position="183"/>
    </location>
</feature>
<organism evidence="2 3">
    <name type="scientific">Halomonas litopenaei</name>
    <dbReference type="NCBI Taxonomy" id="2109328"/>
    <lineage>
        <taxon>Bacteria</taxon>
        <taxon>Pseudomonadati</taxon>
        <taxon>Pseudomonadota</taxon>
        <taxon>Gammaproteobacteria</taxon>
        <taxon>Oceanospirillales</taxon>
        <taxon>Halomonadaceae</taxon>
        <taxon>Halomonas</taxon>
    </lineage>
</organism>